<protein>
    <submittedName>
        <fullName evidence="6">C-type lectin domain containing 16A</fullName>
    </submittedName>
</protein>
<dbReference type="PANTHER" id="PTHR21481:SF0">
    <property type="entry name" value="PROTEIN CLEC16A"/>
    <property type="match status" value="1"/>
</dbReference>
<keyword evidence="7" id="KW-1185">Reference proteome</keyword>
<feature type="region of interest" description="Disordered" evidence="3">
    <location>
        <begin position="248"/>
        <end position="301"/>
    </location>
</feature>
<dbReference type="InterPro" id="IPR045820">
    <property type="entry name" value="CLEC16A/TT9_C"/>
</dbReference>
<feature type="domain" description="CLEC16A/TT9 C-terminal" evidence="5">
    <location>
        <begin position="132"/>
        <end position="788"/>
    </location>
</feature>
<dbReference type="GO" id="GO:0006914">
    <property type="term" value="P:autophagy"/>
    <property type="evidence" value="ECO:0007669"/>
    <property type="project" value="UniProtKB-KW"/>
</dbReference>
<evidence type="ECO:0000313" key="7">
    <source>
        <dbReference type="Proteomes" id="UP000472265"/>
    </source>
</evidence>
<evidence type="ECO:0000259" key="4">
    <source>
        <dbReference type="Pfam" id="PF09758"/>
    </source>
</evidence>
<dbReference type="AlphaFoldDB" id="A0A671XZH7"/>
<feature type="compositionally biased region" description="Acidic residues" evidence="3">
    <location>
        <begin position="866"/>
        <end position="880"/>
    </location>
</feature>
<dbReference type="Ensembl" id="ENSSAUT00010057064.1">
    <property type="protein sequence ID" value="ENSSAUP00010054301.1"/>
    <property type="gene ID" value="ENSSAUG00010022374.1"/>
</dbReference>
<evidence type="ECO:0000256" key="2">
    <source>
        <dbReference type="ARBA" id="ARBA00023006"/>
    </source>
</evidence>
<evidence type="ECO:0000256" key="1">
    <source>
        <dbReference type="ARBA" id="ARBA00006441"/>
    </source>
</evidence>
<sequence length="949" mass="106304">PFSYYLLSNNHVNSIIVHKFDFSDEEIMAYYISFLKTLSLKLNNHTVHFFYNEHTNDFALYTEAIKFFNHPESMVRIAVRTITLNVYKVDNQHMLHYIRDKTAVPYFSNLVWFIGSHVIELDKCVQTDEEHKNRGKLSDLVAEHLDHLHYLNDILIINCEFLNDVLTDHLLNRLFLPLYVYSLVSPETSEERKINPQVSLYLLSQVFLIIHYEPMVNALANVILNGDLSVFTPQTDLHSTLKSTASAGGVRRFTKPPESLERSLELSRHRGRKRTQKRPNYKNLGEEEDDERAGEEEEEERRIEMVVMEKCKVSELTEQNITDEEKTAAATRTHTQRSRPFLDMVYSALDCTTDDYHALFVLCLLYAVSHSKGINRDLLERLQLPVPDQEKSSYSLVLAERLIRVMSQAAQPDGKVRLATLELSCLLLKQSVLSGNHCIIKDVHLACLEGAREESLHLLRRFYKGEEIFLDMFEDEYRSMTSKPLNVEYLMMDASVLLPPTGTPLTGIDFVKRLPCGDVEKTRRAIRVFFMLRSLSLQLQGEPETQLPLTRPEDLIKTDDVLDLNNSDLIACMVVSKDGGQAQRFLAVDVYQMSLVEPETKRLGWGVVKFAGLLQDMQVSGVEDDSRALNIVIHKPSSNPHAKPLPILQANFIFADHIRCIIAKQRLAKGRIQARRMKMQRIAALLDLPVQPSATEVLGFGQTANASPSGLPFRFYEQSRRAPNDPTANRSVFASVDKVPGFAVAHCVSQHSPSPLSSPSPPSSGSGSTGRCDSVTASTISAQSPTGTPTLAPSLTPASQPTISLLTDNSADSLSVESLTLLPPSDSPHLHPCASHAPATHSLQRPDASIAEEEEEDDGEPRKEEELQEEDGSPTDETETDATVKESTTTELVTPTDEAPEVPEGGDEPEGEDTLLEVNRDQESCDLSATEKTEDAETRSETPDSPELD</sequence>
<dbReference type="InterPro" id="IPR039272">
    <property type="entry name" value="CLEC16A/TT9"/>
</dbReference>
<dbReference type="GO" id="GO:0005794">
    <property type="term" value="C:Golgi apparatus"/>
    <property type="evidence" value="ECO:0007669"/>
    <property type="project" value="TreeGrafter"/>
</dbReference>
<reference evidence="6" key="3">
    <citation type="submission" date="2025-09" db="UniProtKB">
        <authorList>
            <consortium name="Ensembl"/>
        </authorList>
    </citation>
    <scope>IDENTIFICATION</scope>
</reference>
<feature type="region of interest" description="Disordered" evidence="3">
    <location>
        <begin position="750"/>
        <end position="804"/>
    </location>
</feature>
<dbReference type="GeneTree" id="ENSGT00390000013826"/>
<dbReference type="GO" id="GO:0016197">
    <property type="term" value="P:endosomal transport"/>
    <property type="evidence" value="ECO:0007669"/>
    <property type="project" value="TreeGrafter"/>
</dbReference>
<comment type="similarity">
    <text evidence="1">Belongs to the CLEC16A/gop-1 family.</text>
</comment>
<proteinExistence type="inferred from homology"/>
<feature type="compositionally biased region" description="Basic and acidic residues" evidence="3">
    <location>
        <begin position="918"/>
        <end position="942"/>
    </location>
</feature>
<feature type="compositionally biased region" description="Acidic residues" evidence="3">
    <location>
        <begin position="286"/>
        <end position="299"/>
    </location>
</feature>
<keyword evidence="2" id="KW-0072">Autophagy</keyword>
<feature type="compositionally biased region" description="Acidic residues" evidence="3">
    <location>
        <begin position="850"/>
        <end position="859"/>
    </location>
</feature>
<evidence type="ECO:0000313" key="6">
    <source>
        <dbReference type="Ensembl" id="ENSSAUP00010054301.1"/>
    </source>
</evidence>
<dbReference type="Pfam" id="PF09758">
    <property type="entry name" value="FPL"/>
    <property type="match status" value="1"/>
</dbReference>
<feature type="compositionally biased region" description="Acidic residues" evidence="3">
    <location>
        <begin position="898"/>
        <end position="915"/>
    </location>
</feature>
<feature type="compositionally biased region" description="Basic and acidic residues" evidence="3">
    <location>
        <begin position="258"/>
        <end position="268"/>
    </location>
</feature>
<dbReference type="GO" id="GO:0005770">
    <property type="term" value="C:late endosome"/>
    <property type="evidence" value="ECO:0007669"/>
    <property type="project" value="TreeGrafter"/>
</dbReference>
<organism evidence="6 7">
    <name type="scientific">Sparus aurata</name>
    <name type="common">Gilthead sea bream</name>
    <dbReference type="NCBI Taxonomy" id="8175"/>
    <lineage>
        <taxon>Eukaryota</taxon>
        <taxon>Metazoa</taxon>
        <taxon>Chordata</taxon>
        <taxon>Craniata</taxon>
        <taxon>Vertebrata</taxon>
        <taxon>Euteleostomi</taxon>
        <taxon>Actinopterygii</taxon>
        <taxon>Neopterygii</taxon>
        <taxon>Teleostei</taxon>
        <taxon>Neoteleostei</taxon>
        <taxon>Acanthomorphata</taxon>
        <taxon>Eupercaria</taxon>
        <taxon>Spariformes</taxon>
        <taxon>Sparidae</taxon>
        <taxon>Sparus</taxon>
    </lineage>
</organism>
<evidence type="ECO:0000259" key="5">
    <source>
        <dbReference type="Pfam" id="PF19439"/>
    </source>
</evidence>
<reference evidence="6" key="1">
    <citation type="submission" date="2021-04" db="EMBL/GenBank/DDBJ databases">
        <authorList>
            <consortium name="Wellcome Sanger Institute Data Sharing"/>
        </authorList>
    </citation>
    <scope>NUCLEOTIDE SEQUENCE [LARGE SCALE GENOMIC DNA]</scope>
</reference>
<gene>
    <name evidence="6" type="primary">CLEC16A</name>
    <name evidence="6" type="synonym">clec16a</name>
</gene>
<dbReference type="Pfam" id="PF19439">
    <property type="entry name" value="CLEC16A_C"/>
    <property type="match status" value="1"/>
</dbReference>
<dbReference type="PANTHER" id="PTHR21481">
    <property type="entry name" value="PROTEIN CLEC16A"/>
    <property type="match status" value="1"/>
</dbReference>
<feature type="compositionally biased region" description="Basic residues" evidence="3">
    <location>
        <begin position="269"/>
        <end position="280"/>
    </location>
</feature>
<dbReference type="GO" id="GO:0007034">
    <property type="term" value="P:vacuolar transport"/>
    <property type="evidence" value="ECO:0007669"/>
    <property type="project" value="TreeGrafter"/>
</dbReference>
<evidence type="ECO:0000256" key="3">
    <source>
        <dbReference type="SAM" id="MobiDB-lite"/>
    </source>
</evidence>
<dbReference type="InterPro" id="IPR019155">
    <property type="entry name" value="CLEC16A/TT9_N"/>
</dbReference>
<feature type="region of interest" description="Disordered" evidence="3">
    <location>
        <begin position="819"/>
        <end position="949"/>
    </location>
</feature>
<accession>A0A671XZH7</accession>
<feature type="compositionally biased region" description="Polar residues" evidence="3">
    <location>
        <begin position="769"/>
        <end position="804"/>
    </location>
</feature>
<reference evidence="6" key="2">
    <citation type="submission" date="2025-08" db="UniProtKB">
        <authorList>
            <consortium name="Ensembl"/>
        </authorList>
    </citation>
    <scope>IDENTIFICATION</scope>
</reference>
<feature type="domain" description="FPL" evidence="4">
    <location>
        <begin position="4"/>
        <end position="87"/>
    </location>
</feature>
<dbReference type="GO" id="GO:1901096">
    <property type="term" value="P:regulation of autophagosome maturation"/>
    <property type="evidence" value="ECO:0007669"/>
    <property type="project" value="TreeGrafter"/>
</dbReference>
<name>A0A671XZH7_SPAAU</name>
<dbReference type="Proteomes" id="UP000472265">
    <property type="component" value="Chromosome 23"/>
</dbReference>